<name>A0AAU8HS40_9FIRM</name>
<gene>
    <name evidence="1" type="ORF">PRVXH_002323</name>
</gene>
<dbReference type="SUPFAM" id="SSF47413">
    <property type="entry name" value="lambda repressor-like DNA-binding domains"/>
    <property type="match status" value="1"/>
</dbReference>
<dbReference type="EMBL" id="CP159485">
    <property type="protein sequence ID" value="XCI28366.1"/>
    <property type="molecule type" value="Genomic_DNA"/>
</dbReference>
<proteinExistence type="predicted"/>
<reference evidence="1" key="1">
    <citation type="journal article" date="2018" name="Antonie Van Leeuwenhoek">
        <title>Proteinivorax hydrogeniformans sp. nov., an anaerobic, haloalkaliphilic bacterium fermenting proteinaceous compounds with high hydrogen production.</title>
        <authorList>
            <person name="Boltyanskaya Y."/>
            <person name="Detkova E."/>
            <person name="Pimenov N."/>
            <person name="Kevbrin V."/>
        </authorList>
    </citation>
    <scope>NUCLEOTIDE SEQUENCE</scope>
    <source>
        <strain evidence="1">Z-710</strain>
    </source>
</reference>
<organism evidence="1">
    <name type="scientific">Proteinivorax hydrogeniformans</name>
    <dbReference type="NCBI Taxonomy" id="1826727"/>
    <lineage>
        <taxon>Bacteria</taxon>
        <taxon>Bacillati</taxon>
        <taxon>Bacillota</taxon>
        <taxon>Clostridia</taxon>
        <taxon>Eubacteriales</taxon>
        <taxon>Proteinivoracaceae</taxon>
        <taxon>Proteinivorax</taxon>
    </lineage>
</organism>
<accession>A0AAU8HS40</accession>
<sequence>MAANRSFTDYVSSRFYNEFYSAIEKYIEENPDNLDLDLKNVKNIGEISLSEIEVKFVSVGDLPELKIEFDVIIDAEIEVTEGDYHYDDYDLFNKWFLLRCSGDLECSLDDFVIREICLYSQKNKNPQPLSDSLVPYIKKEQLDAVANDFLQRHYPAVLKKPMPLEPKKLAEKMGLEVILRDITEDLSVFGQIFFHESEADFYDPDEHEYISTSVRAQTIFVDPKAYFLRNLGAVNNTIVHECVHWDKHRKAFELEKLYNSSATKIKCQVAGGIKNNNKEATDWMEWQANALAPRIQMPLPMFKTKAFELIKQYKQQFGTTMLIDVMEPVIDALAAFFCVSRLAAKIRMIDAGYEEAIGTFTYLDGRYIKPHGFKKGTLKRNQTFSISAQDAAVERIINPELRALTENGDYLFIDNHYVYNAPLYVQVDENGKLDLTDYARFHMDECCLVFDMSVRSKVAGKYHTECFLNRESSDITFEIKYHNGYQNAPQERQVAMRRKQHEEYVAIRKQMTDDPEQCMKLLLDWREMKYTDLGDAIDRDPKTISRTVRGETAPSVETAALICFGLNLPPILSEKLMDVLNCKLQPMKVEHQWIKEALLLKYPEPLWAIQEYLAPYGIELKKKNVKKWT</sequence>
<reference evidence="1" key="2">
    <citation type="submission" date="2024-06" db="EMBL/GenBank/DDBJ databases">
        <authorList>
            <person name="Petrova K.O."/>
            <person name="Toshchakov S.V."/>
            <person name="Boltjanskaja Y.V."/>
            <person name="Kevbrin V.V."/>
        </authorList>
    </citation>
    <scope>NUCLEOTIDE SEQUENCE</scope>
    <source>
        <strain evidence="1">Z-710</strain>
    </source>
</reference>
<evidence type="ECO:0000313" key="1">
    <source>
        <dbReference type="EMBL" id="XCI28366.1"/>
    </source>
</evidence>
<dbReference type="InterPro" id="IPR010982">
    <property type="entry name" value="Lambda_DNA-bd_dom_sf"/>
</dbReference>
<protein>
    <submittedName>
        <fullName evidence="1">Transcriptional regulator</fullName>
    </submittedName>
</protein>
<dbReference type="RefSeq" id="WP_353892931.1">
    <property type="nucleotide sequence ID" value="NZ_CP159485.1"/>
</dbReference>
<dbReference type="GO" id="GO:0003677">
    <property type="term" value="F:DNA binding"/>
    <property type="evidence" value="ECO:0007669"/>
    <property type="project" value="InterPro"/>
</dbReference>
<dbReference type="AlphaFoldDB" id="A0AAU8HS40"/>